<dbReference type="EMBL" id="JAFIDN010000008">
    <property type="protein sequence ID" value="MBP3193120.1"/>
    <property type="molecule type" value="Genomic_DNA"/>
</dbReference>
<gene>
    <name evidence="9 11" type="primary">lnt</name>
    <name evidence="11" type="ORF">NATSA_10635</name>
</gene>
<keyword evidence="8 9" id="KW-0012">Acyltransferase</keyword>
<name>A0A8J7RJY6_9BACT</name>
<keyword evidence="3 9" id="KW-1003">Cell membrane</keyword>
<dbReference type="PANTHER" id="PTHR38686:SF1">
    <property type="entry name" value="APOLIPOPROTEIN N-ACYLTRANSFERASE"/>
    <property type="match status" value="1"/>
</dbReference>
<keyword evidence="4 9" id="KW-0808">Transferase</keyword>
<organism evidence="11 12">
    <name type="scientific">Natronogracilivirga saccharolytica</name>
    <dbReference type="NCBI Taxonomy" id="2812953"/>
    <lineage>
        <taxon>Bacteria</taxon>
        <taxon>Pseudomonadati</taxon>
        <taxon>Balneolota</taxon>
        <taxon>Balneolia</taxon>
        <taxon>Balneolales</taxon>
        <taxon>Cyclonatronaceae</taxon>
        <taxon>Natronogracilivirga</taxon>
    </lineage>
</organism>
<dbReference type="HAMAP" id="MF_01148">
    <property type="entry name" value="Lnt"/>
    <property type="match status" value="1"/>
</dbReference>
<evidence type="ECO:0000256" key="9">
    <source>
        <dbReference type="HAMAP-Rule" id="MF_01148"/>
    </source>
</evidence>
<evidence type="ECO:0000256" key="7">
    <source>
        <dbReference type="ARBA" id="ARBA00023136"/>
    </source>
</evidence>
<dbReference type="SUPFAM" id="SSF56317">
    <property type="entry name" value="Carbon-nitrogen hydrolase"/>
    <property type="match status" value="1"/>
</dbReference>
<feature type="transmembrane region" description="Helical" evidence="9">
    <location>
        <begin position="86"/>
        <end position="110"/>
    </location>
</feature>
<dbReference type="GO" id="GO:0016410">
    <property type="term" value="F:N-acyltransferase activity"/>
    <property type="evidence" value="ECO:0007669"/>
    <property type="project" value="UniProtKB-UniRule"/>
</dbReference>
<sequence length="523" mass="59509">MTAGLTNLFLHIWNRKWTASLVSGLLLGISFSPFPFPFPLLIIPAFVLMLRLTELTGSAREMAYVSYAGLLLWNIITTYWLTFATIAGGIAAILANSAIMTLPLMLIWMIRHSRLPFWLTAPSTPAVWLTYEFLHFRWDLSWPWISLGNSFATAPWLVQYISVTGMLGITFWIVLCAWLIFRKAHRYLVLAVLAVPALGSAAWYHLYELKPVDTTEVAVMQPNYDSYLHLSGYPDAITPLEELLELSDETITSETRAVFWPENAIKALIRQDDPGQADVVIRDYVESWDIPLIAGSSFLRRYEPGQEPPVVRGEFGGRPYNIYNSALGFYPDGSLDFYKKAKLVPMVERVPFLHTLYRIDLFGWIDWSSLAMFGKGKTLDMFDVGGHKVPALICYDSVYPDWVRSFVNNNAGFLMVITNDGWWGNTSGHIQHYEFARLRAVETRRTVLRSANNGLSGVIHANGNVAVKTTYWTQDRFVYDVPIYDHKTFYVRYGDWIGWLSLALTLIASGMMSRTKMTGRRNP</sequence>
<dbReference type="InterPro" id="IPR036526">
    <property type="entry name" value="C-N_Hydrolase_sf"/>
</dbReference>
<dbReference type="NCBIfam" id="TIGR00546">
    <property type="entry name" value="lnt"/>
    <property type="match status" value="1"/>
</dbReference>
<evidence type="ECO:0000256" key="2">
    <source>
        <dbReference type="ARBA" id="ARBA00010065"/>
    </source>
</evidence>
<evidence type="ECO:0000256" key="1">
    <source>
        <dbReference type="ARBA" id="ARBA00004651"/>
    </source>
</evidence>
<dbReference type="InterPro" id="IPR004563">
    <property type="entry name" value="Apolipo_AcylTrfase"/>
</dbReference>
<comment type="similarity">
    <text evidence="2 9">Belongs to the CN hydrolase family. Apolipoprotein N-acyltransferase subfamily.</text>
</comment>
<comment type="function">
    <text evidence="9">Catalyzes the phospholipid dependent N-acylation of the N-terminal cysteine of apolipoprotein, the last step in lipoprotein maturation.</text>
</comment>
<evidence type="ECO:0000313" key="11">
    <source>
        <dbReference type="EMBL" id="MBP3193120.1"/>
    </source>
</evidence>
<dbReference type="UniPathway" id="UPA00666"/>
<feature type="transmembrane region" description="Helical" evidence="9">
    <location>
        <begin position="496"/>
        <end position="513"/>
    </location>
</feature>
<dbReference type="Pfam" id="PF00795">
    <property type="entry name" value="CN_hydrolase"/>
    <property type="match status" value="1"/>
</dbReference>
<feature type="transmembrane region" description="Helical" evidence="9">
    <location>
        <begin position="187"/>
        <end position="206"/>
    </location>
</feature>
<dbReference type="Gene3D" id="3.60.110.10">
    <property type="entry name" value="Carbon-nitrogen hydrolase"/>
    <property type="match status" value="1"/>
</dbReference>
<keyword evidence="12" id="KW-1185">Reference proteome</keyword>
<comment type="caution">
    <text evidence="11">The sequence shown here is derived from an EMBL/GenBank/DDBJ whole genome shotgun (WGS) entry which is preliminary data.</text>
</comment>
<feature type="transmembrane region" description="Helical" evidence="9">
    <location>
        <begin position="156"/>
        <end position="180"/>
    </location>
</feature>
<accession>A0A8J7RJY6</accession>
<comment type="catalytic activity">
    <reaction evidence="9">
        <text>N-terminal S-1,2-diacyl-sn-glyceryl-L-cysteinyl-[lipoprotein] + a glycerophospholipid = N-acyl-S-1,2-diacyl-sn-glyceryl-L-cysteinyl-[lipoprotein] + a 2-acyl-sn-glycero-3-phospholipid + H(+)</text>
        <dbReference type="Rhea" id="RHEA:48228"/>
        <dbReference type="Rhea" id="RHEA-COMP:14681"/>
        <dbReference type="Rhea" id="RHEA-COMP:14684"/>
        <dbReference type="ChEBI" id="CHEBI:15378"/>
        <dbReference type="ChEBI" id="CHEBI:136912"/>
        <dbReference type="ChEBI" id="CHEBI:140656"/>
        <dbReference type="ChEBI" id="CHEBI:140657"/>
        <dbReference type="ChEBI" id="CHEBI:140660"/>
        <dbReference type="EC" id="2.3.1.269"/>
    </reaction>
</comment>
<protein>
    <recommendedName>
        <fullName evidence="9">Apolipoprotein N-acyltransferase</fullName>
        <shortName evidence="9">ALP N-acyltransferase</shortName>
        <ecNumber evidence="9">2.3.1.269</ecNumber>
    </recommendedName>
</protein>
<dbReference type="Pfam" id="PF20154">
    <property type="entry name" value="LNT_N"/>
    <property type="match status" value="1"/>
</dbReference>
<dbReference type="EC" id="2.3.1.269" evidence="9"/>
<evidence type="ECO:0000259" key="10">
    <source>
        <dbReference type="PROSITE" id="PS50263"/>
    </source>
</evidence>
<evidence type="ECO:0000256" key="5">
    <source>
        <dbReference type="ARBA" id="ARBA00022692"/>
    </source>
</evidence>
<dbReference type="PANTHER" id="PTHR38686">
    <property type="entry name" value="APOLIPOPROTEIN N-ACYLTRANSFERASE"/>
    <property type="match status" value="1"/>
</dbReference>
<dbReference type="InterPro" id="IPR003010">
    <property type="entry name" value="C-N_Hydrolase"/>
</dbReference>
<evidence type="ECO:0000313" key="12">
    <source>
        <dbReference type="Proteomes" id="UP000673975"/>
    </source>
</evidence>
<dbReference type="GO" id="GO:0042158">
    <property type="term" value="P:lipoprotein biosynthetic process"/>
    <property type="evidence" value="ECO:0007669"/>
    <property type="project" value="UniProtKB-UniRule"/>
</dbReference>
<dbReference type="RefSeq" id="WP_210512442.1">
    <property type="nucleotide sequence ID" value="NZ_JAFIDN010000008.1"/>
</dbReference>
<reference evidence="11" key="1">
    <citation type="submission" date="2021-02" db="EMBL/GenBank/DDBJ databases">
        <title>Natronogracilivirga saccharolytica gen. nov. sp. nov. a new anaerobic, haloalkiliphilic carbohydrate-fermenting bacterium from soda lake and proposing of Cyclonatronumiaceae fam. nov. in the phylum Balneolaeota.</title>
        <authorList>
            <person name="Zhilina T.N."/>
            <person name="Sorokin D.Y."/>
            <person name="Zavarzina D.G."/>
            <person name="Toshchakov S.V."/>
            <person name="Kublanov I.V."/>
        </authorList>
    </citation>
    <scope>NUCLEOTIDE SEQUENCE</scope>
    <source>
        <strain evidence="11">Z-1702</strain>
    </source>
</reference>
<feature type="transmembrane region" description="Helical" evidence="9">
    <location>
        <begin position="20"/>
        <end position="50"/>
    </location>
</feature>
<evidence type="ECO:0000256" key="4">
    <source>
        <dbReference type="ARBA" id="ARBA00022679"/>
    </source>
</evidence>
<comment type="subcellular location">
    <subcellularLocation>
        <location evidence="1 9">Cell membrane</location>
        <topology evidence="1 9">Multi-pass membrane protein</topology>
    </subcellularLocation>
</comment>
<dbReference type="AlphaFoldDB" id="A0A8J7RJY6"/>
<feature type="transmembrane region" description="Helical" evidence="9">
    <location>
        <begin position="62"/>
        <end position="80"/>
    </location>
</feature>
<evidence type="ECO:0000256" key="6">
    <source>
        <dbReference type="ARBA" id="ARBA00022989"/>
    </source>
</evidence>
<feature type="domain" description="CN hydrolase" evidence="10">
    <location>
        <begin position="215"/>
        <end position="483"/>
    </location>
</feature>
<evidence type="ECO:0000256" key="8">
    <source>
        <dbReference type="ARBA" id="ARBA00023315"/>
    </source>
</evidence>
<dbReference type="PROSITE" id="PS50263">
    <property type="entry name" value="CN_HYDROLASE"/>
    <property type="match status" value="1"/>
</dbReference>
<proteinExistence type="inferred from homology"/>
<keyword evidence="5 9" id="KW-0812">Transmembrane</keyword>
<keyword evidence="6 9" id="KW-1133">Transmembrane helix</keyword>
<keyword evidence="7 9" id="KW-0472">Membrane</keyword>
<dbReference type="InterPro" id="IPR045378">
    <property type="entry name" value="LNT_N"/>
</dbReference>
<evidence type="ECO:0000256" key="3">
    <source>
        <dbReference type="ARBA" id="ARBA00022475"/>
    </source>
</evidence>
<dbReference type="GO" id="GO:0005886">
    <property type="term" value="C:plasma membrane"/>
    <property type="evidence" value="ECO:0007669"/>
    <property type="project" value="UniProtKB-SubCell"/>
</dbReference>
<dbReference type="Proteomes" id="UP000673975">
    <property type="component" value="Unassembled WGS sequence"/>
</dbReference>
<comment type="pathway">
    <text evidence="9">Protein modification; lipoprotein biosynthesis (N-acyl transfer).</text>
</comment>
<dbReference type="CDD" id="cd07571">
    <property type="entry name" value="ALP_N-acyl_transferase"/>
    <property type="match status" value="1"/>
</dbReference>